<gene>
    <name evidence="1" type="ORF">BATDEDRAFT_93132</name>
</gene>
<dbReference type="SUPFAM" id="SSF110391">
    <property type="entry name" value="GlpP-like"/>
    <property type="match status" value="1"/>
</dbReference>
<dbReference type="InterPro" id="IPR013785">
    <property type="entry name" value="Aldolase_TIM"/>
</dbReference>
<dbReference type="Pfam" id="PF04309">
    <property type="entry name" value="G3P_antiterm"/>
    <property type="match status" value="1"/>
</dbReference>
<protein>
    <recommendedName>
        <fullName evidence="3">Glycerol-3-phosphate responsive antiterminator</fullName>
    </recommendedName>
</protein>
<sequence>MNISNEPFHIIPSVRELKNLSYALSLDLKYIYLSDVHIAGLNTDSVGIKLLKQLFKVDIVIGRGFSKINMAKSAGLNTIQRIILEDTIALDTSLKLLNQSKSDMIELRPGLYGLKFLEEYKKERNTPYILSGFVDSKAILQEAKKLGFSAITTSSKDLWNFK</sequence>
<name>F4PFI7_BATDJ</name>
<dbReference type="GO" id="GO:0006355">
    <property type="term" value="P:regulation of DNA-templated transcription"/>
    <property type="evidence" value="ECO:0007669"/>
    <property type="project" value="InterPro"/>
</dbReference>
<dbReference type="PANTHER" id="PTHR35787">
    <property type="entry name" value="GLYCEROL UPTAKE OPERON ANTITERMINATOR REGULATORY PROTEIN"/>
    <property type="match status" value="1"/>
</dbReference>
<dbReference type="Gene3D" id="3.20.20.70">
    <property type="entry name" value="Aldolase class I"/>
    <property type="match status" value="1"/>
</dbReference>
<dbReference type="OMA" id="CQCLELI"/>
<dbReference type="GO" id="GO:0006071">
    <property type="term" value="P:glycerol metabolic process"/>
    <property type="evidence" value="ECO:0007669"/>
    <property type="project" value="InterPro"/>
</dbReference>
<dbReference type="Proteomes" id="UP000007241">
    <property type="component" value="Unassembled WGS sequence"/>
</dbReference>
<evidence type="ECO:0000313" key="1">
    <source>
        <dbReference type="EMBL" id="EGF76004.1"/>
    </source>
</evidence>
<dbReference type="InParanoid" id="F4PFI7"/>
<dbReference type="InterPro" id="IPR006699">
    <property type="entry name" value="GlpP"/>
</dbReference>
<accession>F4PFI7</accession>
<dbReference type="HOGENOM" id="CLU_111516_2_0_1"/>
<dbReference type="AlphaFoldDB" id="F4PFI7"/>
<evidence type="ECO:0008006" key="3">
    <source>
        <dbReference type="Google" id="ProtNLM"/>
    </source>
</evidence>
<proteinExistence type="predicted"/>
<reference evidence="1 2" key="1">
    <citation type="submission" date="2009-12" db="EMBL/GenBank/DDBJ databases">
        <title>The draft genome of Batrachochytrium dendrobatidis.</title>
        <authorList>
            <consortium name="US DOE Joint Genome Institute (JGI-PGF)"/>
            <person name="Kuo A."/>
            <person name="Salamov A."/>
            <person name="Schmutz J."/>
            <person name="Lucas S."/>
            <person name="Pitluck S."/>
            <person name="Rosenblum E."/>
            <person name="Stajich J."/>
            <person name="Eisen M."/>
            <person name="Grigoriev I.V."/>
        </authorList>
    </citation>
    <scope>NUCLEOTIDE SEQUENCE [LARGE SCALE GENOMIC DNA]</scope>
    <source>
        <strain evidence="2">JAM81 / FGSC 10211</strain>
    </source>
</reference>
<organism evidence="1 2">
    <name type="scientific">Batrachochytrium dendrobatidis (strain JAM81 / FGSC 10211)</name>
    <name type="common">Frog chytrid fungus</name>
    <dbReference type="NCBI Taxonomy" id="684364"/>
    <lineage>
        <taxon>Eukaryota</taxon>
        <taxon>Fungi</taxon>
        <taxon>Fungi incertae sedis</taxon>
        <taxon>Chytridiomycota</taxon>
        <taxon>Chytridiomycota incertae sedis</taxon>
        <taxon>Chytridiomycetes</taxon>
        <taxon>Rhizophydiales</taxon>
        <taxon>Rhizophydiales incertae sedis</taxon>
        <taxon>Batrachochytrium</taxon>
    </lineage>
</organism>
<dbReference type="EMBL" id="GL882934">
    <property type="protein sequence ID" value="EGF76004.1"/>
    <property type="molecule type" value="Genomic_DNA"/>
</dbReference>
<keyword evidence="2" id="KW-1185">Reference proteome</keyword>
<evidence type="ECO:0000313" key="2">
    <source>
        <dbReference type="Proteomes" id="UP000007241"/>
    </source>
</evidence>
<dbReference type="PIRSF" id="PIRSF016897">
    <property type="entry name" value="GlpP"/>
    <property type="match status" value="1"/>
</dbReference>
<dbReference type="PANTHER" id="PTHR35787:SF1">
    <property type="entry name" value="GLYCEROL UPTAKE OPERON ANTITERMINATOR REGULATORY PROTEIN"/>
    <property type="match status" value="1"/>
</dbReference>